<proteinExistence type="predicted"/>
<comment type="caution">
    <text evidence="1">The sequence shown here is derived from an EMBL/GenBank/DDBJ whole genome shotgun (WGS) entry which is preliminary data.</text>
</comment>
<gene>
    <name evidence="1" type="ORF">LPT13_02215</name>
</gene>
<keyword evidence="2" id="KW-1185">Reference proteome</keyword>
<dbReference type="InterPro" id="IPR025659">
    <property type="entry name" value="Tubby-like_C"/>
</dbReference>
<sequence length="210" mass="24056">MKNNKVYLPADALSRHDDFDILFEDGTPLYHVRGDWSSERGKVRFIGRMGGENCVIKPDAQTLSYYIQLERHEHALRTFRLFDHYYLEGRLWQIRGSLTTCPLDFVNEKTGRKEVHVSRRLFRGMGDAYEVRVTDVAKLRIAAAAVVALAKKEEWRGKSEGEKSPEGSRLARLREWALGGRGKTYEELLATDPAYAQQEAARLARLGEAR</sequence>
<evidence type="ECO:0000313" key="2">
    <source>
        <dbReference type="Proteomes" id="UP001430755"/>
    </source>
</evidence>
<dbReference type="EMBL" id="JAJMLW010000001">
    <property type="protein sequence ID" value="MCI2241166.1"/>
    <property type="molecule type" value="Genomic_DNA"/>
</dbReference>
<accession>A0ABS9WE79</accession>
<evidence type="ECO:0000313" key="1">
    <source>
        <dbReference type="EMBL" id="MCI2241166.1"/>
    </source>
</evidence>
<dbReference type="RefSeq" id="WP_242163046.1">
    <property type="nucleotide sequence ID" value="NZ_JAJMLW010000001.1"/>
</dbReference>
<protein>
    <submittedName>
        <fullName evidence="1">Uncharacterized protein</fullName>
    </submittedName>
</protein>
<organism evidence="1 2">
    <name type="scientific">Adlercreutzia faecimuris</name>
    <dbReference type="NCBI Taxonomy" id="2897341"/>
    <lineage>
        <taxon>Bacteria</taxon>
        <taxon>Bacillati</taxon>
        <taxon>Actinomycetota</taxon>
        <taxon>Coriobacteriia</taxon>
        <taxon>Eggerthellales</taxon>
        <taxon>Eggerthellaceae</taxon>
        <taxon>Adlercreutzia</taxon>
    </lineage>
</organism>
<name>A0ABS9WE79_9ACTN</name>
<reference evidence="1" key="1">
    <citation type="submission" date="2021-11" db="EMBL/GenBank/DDBJ databases">
        <title>A Novel Adlercreutzia Species, isolated from a Allomyrina dichotoma larva feces.</title>
        <authorList>
            <person name="Suh M.K."/>
        </authorList>
    </citation>
    <scope>NUCLEOTIDE SEQUENCE</scope>
    <source>
        <strain evidence="1">JBNU-10</strain>
    </source>
</reference>
<dbReference type="Proteomes" id="UP001430755">
    <property type="component" value="Unassembled WGS sequence"/>
</dbReference>
<dbReference type="SUPFAM" id="SSF54518">
    <property type="entry name" value="Tubby C-terminal domain-like"/>
    <property type="match status" value="1"/>
</dbReference>